<dbReference type="AlphaFoldDB" id="B0XFL4"/>
<dbReference type="HOGENOM" id="CLU_010086_4_0_1"/>
<keyword evidence="4" id="KW-1185">Reference proteome</keyword>
<dbReference type="eggNOG" id="KOG3783">
    <property type="taxonomic scope" value="Eukaryota"/>
</dbReference>
<dbReference type="VEuPathDB" id="VectorBase:CQUJHB012841"/>
<proteinExistence type="predicted"/>
<evidence type="ECO:0000313" key="4">
    <source>
        <dbReference type="Proteomes" id="UP000002320"/>
    </source>
</evidence>
<protein>
    <recommendedName>
        <fullName evidence="5">Tetratricopeptide repeat protein 39C</fullName>
    </recommendedName>
</protein>
<accession>B0XFL4</accession>
<dbReference type="InParanoid" id="B0XFL4"/>
<evidence type="ECO:0000256" key="1">
    <source>
        <dbReference type="SAM" id="MobiDB-lite"/>
    </source>
</evidence>
<gene>
    <name evidence="3" type="primary">6052111</name>
    <name evidence="2" type="ORF">CpipJ_CPIJ017988</name>
</gene>
<sequence>MASSEAPPPSGLQDWEYVKQGIALWLNNQPKAAEESFKNRESSVHIVAGHTFISFMTGTVDKPEPPPEDPSSGSTTTTGGSCGSVKRSLTTQFEGFDLNQQSSQSSSRRDSNGEPTPAEMAAKTCRDNLRLEFEGFSTKLRGRNGLNGFRPRPPPEPVNHEGDGVGPGGCEDRPIDPDDVRRLMGAVSFGYGVFQLSISLLPPSLLKLISFLGFEGDRAMGVACLMHSRISSDMRAPLSTLGLLWYYTIVTPFFALDGSNLHHEICSAQELIDESNDQFAKSSLFLFFRGRVERLKSNIKEAIQAYEVAYRSSAQREIKLLCLHEIGWCRLIQLDYGKAMKNFKELRRCSLFSKSFYAYLTVICQGAHGYFDELVRWRTEITELLSRSTQKESQIEKYIARRCSKIPRAETEQEKFDPLYWRLLVYEMLFMWNALNSCHEATLQAIVQDCGKPPEELNEPSIGLGRLILGAALVCLKRYEEAIRAFRDCIEARTDEGVELQQDVHISAFAHYELAMLLLRKEDDDEDEGEAREEAKRLLVYAQLNYKSFDFDNRINVRIHSVLRKLN</sequence>
<feature type="region of interest" description="Disordered" evidence="1">
    <location>
        <begin position="142"/>
        <end position="175"/>
    </location>
</feature>
<dbReference type="PANTHER" id="PTHR31859">
    <property type="entry name" value="TETRATRICOPEPTIDE REPEAT PROTEIN 39 FAMILY MEMBER"/>
    <property type="match status" value="1"/>
</dbReference>
<evidence type="ECO:0000313" key="2">
    <source>
        <dbReference type="EMBL" id="EDS26877.1"/>
    </source>
</evidence>
<dbReference type="SUPFAM" id="SSF48452">
    <property type="entry name" value="TPR-like"/>
    <property type="match status" value="1"/>
</dbReference>
<dbReference type="Gene3D" id="1.25.40.10">
    <property type="entry name" value="Tetratricopeptide repeat domain"/>
    <property type="match status" value="1"/>
</dbReference>
<dbReference type="InterPro" id="IPR011990">
    <property type="entry name" value="TPR-like_helical_dom_sf"/>
</dbReference>
<dbReference type="Pfam" id="PF10300">
    <property type="entry name" value="Iml2-TPR_39"/>
    <property type="match status" value="1"/>
</dbReference>
<dbReference type="InterPro" id="IPR019412">
    <property type="entry name" value="IML2/TPR_39"/>
</dbReference>
<reference evidence="2" key="1">
    <citation type="submission" date="2007-03" db="EMBL/GenBank/DDBJ databases">
        <title>Annotation of Culex pipiens quinquefasciatus.</title>
        <authorList>
            <consortium name="The Broad Institute Genome Sequencing Platform"/>
            <person name="Atkinson P.W."/>
            <person name="Hemingway J."/>
            <person name="Christensen B.M."/>
            <person name="Higgs S."/>
            <person name="Kodira C."/>
            <person name="Hannick L."/>
            <person name="Megy K."/>
            <person name="O'Leary S."/>
            <person name="Pearson M."/>
            <person name="Haas B.J."/>
            <person name="Mauceli E."/>
            <person name="Wortman J.R."/>
            <person name="Lee N.H."/>
            <person name="Guigo R."/>
            <person name="Stanke M."/>
            <person name="Alvarado L."/>
            <person name="Amedeo P."/>
            <person name="Antoine C.H."/>
            <person name="Arensburger P."/>
            <person name="Bidwell S.L."/>
            <person name="Crawford M."/>
            <person name="Camaro F."/>
            <person name="Devon K."/>
            <person name="Engels R."/>
            <person name="Hammond M."/>
            <person name="Howarth C."/>
            <person name="Koehrsen M."/>
            <person name="Lawson D."/>
            <person name="Montgomery P."/>
            <person name="Nene V."/>
            <person name="Nusbaum C."/>
            <person name="Puiu D."/>
            <person name="Romero-Severson J."/>
            <person name="Severson D.W."/>
            <person name="Shumway M."/>
            <person name="Sisk P."/>
            <person name="Stolte C."/>
            <person name="Zeng Q."/>
            <person name="Eisenstadt E."/>
            <person name="Fraser-Liggett C."/>
            <person name="Strausberg R."/>
            <person name="Galagan J."/>
            <person name="Birren B."/>
            <person name="Collins F.H."/>
        </authorList>
    </citation>
    <scope>NUCLEOTIDE SEQUENCE [LARGE SCALE GENOMIC DNA]</scope>
    <source>
        <strain evidence="2">JHB</strain>
    </source>
</reference>
<dbReference type="GO" id="GO:0060271">
    <property type="term" value="P:cilium assembly"/>
    <property type="evidence" value="ECO:0007669"/>
    <property type="project" value="TreeGrafter"/>
</dbReference>
<dbReference type="EMBL" id="DS232934">
    <property type="protein sequence ID" value="EDS26877.1"/>
    <property type="molecule type" value="Genomic_DNA"/>
</dbReference>
<dbReference type="PANTHER" id="PTHR31859:SF1">
    <property type="entry name" value="TETRATRICOPEPTIDE REPEAT PROTEIN 39C"/>
    <property type="match status" value="1"/>
</dbReference>
<organism>
    <name type="scientific">Culex quinquefasciatus</name>
    <name type="common">Southern house mosquito</name>
    <name type="synonym">Culex pungens</name>
    <dbReference type="NCBI Taxonomy" id="7176"/>
    <lineage>
        <taxon>Eukaryota</taxon>
        <taxon>Metazoa</taxon>
        <taxon>Ecdysozoa</taxon>
        <taxon>Arthropoda</taxon>
        <taxon>Hexapoda</taxon>
        <taxon>Insecta</taxon>
        <taxon>Pterygota</taxon>
        <taxon>Neoptera</taxon>
        <taxon>Endopterygota</taxon>
        <taxon>Diptera</taxon>
        <taxon>Nematocera</taxon>
        <taxon>Culicoidea</taxon>
        <taxon>Culicidae</taxon>
        <taxon>Culicinae</taxon>
        <taxon>Culicini</taxon>
        <taxon>Culex</taxon>
        <taxon>Culex</taxon>
    </lineage>
</organism>
<evidence type="ECO:0000313" key="3">
    <source>
        <dbReference type="EnsemblMetazoa" id="CPIJ017988-PA"/>
    </source>
</evidence>
<evidence type="ECO:0008006" key="5">
    <source>
        <dbReference type="Google" id="ProtNLM"/>
    </source>
</evidence>
<dbReference type="Proteomes" id="UP000002320">
    <property type="component" value="Unassembled WGS sequence"/>
</dbReference>
<feature type="region of interest" description="Disordered" evidence="1">
    <location>
        <begin position="57"/>
        <end position="124"/>
    </location>
</feature>
<dbReference type="KEGG" id="cqu:CpipJ_CPIJ017988"/>
<dbReference type="EnsemblMetazoa" id="CPIJ017988-RA">
    <property type="protein sequence ID" value="CPIJ017988-PA"/>
    <property type="gene ID" value="CPIJ017988"/>
</dbReference>
<name>B0XFL4_CULQU</name>
<reference evidence="3" key="2">
    <citation type="submission" date="2020-05" db="UniProtKB">
        <authorList>
            <consortium name="EnsemblMetazoa"/>
        </authorList>
    </citation>
    <scope>IDENTIFICATION</scope>
    <source>
        <strain evidence="3">JHB</strain>
    </source>
</reference>
<dbReference type="VEuPathDB" id="VectorBase:CPIJ017988"/>
<dbReference type="OrthoDB" id="2154985at2759"/>
<dbReference type="OMA" id="YNIAMKQ"/>